<evidence type="ECO:0000259" key="1">
    <source>
        <dbReference type="Pfam" id="PF01936"/>
    </source>
</evidence>
<protein>
    <recommendedName>
        <fullName evidence="1">NYN domain-containing protein</fullName>
    </recommendedName>
</protein>
<evidence type="ECO:0000313" key="2">
    <source>
        <dbReference type="EMBL" id="CAD7620762.1"/>
    </source>
</evidence>
<reference evidence="2" key="1">
    <citation type="submission" date="2020-11" db="EMBL/GenBank/DDBJ databases">
        <authorList>
            <person name="Tran Van P."/>
        </authorList>
    </citation>
    <scope>NUCLEOTIDE SEQUENCE</scope>
</reference>
<dbReference type="GO" id="GO:0005777">
    <property type="term" value="C:peroxisome"/>
    <property type="evidence" value="ECO:0007669"/>
    <property type="project" value="InterPro"/>
</dbReference>
<dbReference type="GO" id="GO:1905762">
    <property type="term" value="F:CCR4-NOT complex binding"/>
    <property type="evidence" value="ECO:0007669"/>
    <property type="project" value="TreeGrafter"/>
</dbReference>
<dbReference type="OrthoDB" id="6511403at2759"/>
<dbReference type="EMBL" id="OC854915">
    <property type="protein sequence ID" value="CAD7620762.1"/>
    <property type="molecule type" value="Genomic_DNA"/>
</dbReference>
<proteinExistence type="predicted"/>
<name>A0A7R9PU62_9ACAR</name>
<dbReference type="GO" id="GO:0004540">
    <property type="term" value="F:RNA nuclease activity"/>
    <property type="evidence" value="ECO:0007669"/>
    <property type="project" value="InterPro"/>
</dbReference>
<organism evidence="2">
    <name type="scientific">Medioppia subpectinata</name>
    <dbReference type="NCBI Taxonomy" id="1979941"/>
    <lineage>
        <taxon>Eukaryota</taxon>
        <taxon>Metazoa</taxon>
        <taxon>Ecdysozoa</taxon>
        <taxon>Arthropoda</taxon>
        <taxon>Chelicerata</taxon>
        <taxon>Arachnida</taxon>
        <taxon>Acari</taxon>
        <taxon>Acariformes</taxon>
        <taxon>Sarcoptiformes</taxon>
        <taxon>Oribatida</taxon>
        <taxon>Brachypylina</taxon>
        <taxon>Oppioidea</taxon>
        <taxon>Oppiidae</taxon>
        <taxon>Medioppia</taxon>
    </lineage>
</organism>
<dbReference type="AlphaFoldDB" id="A0A7R9PU62"/>
<dbReference type="EMBL" id="CAJPIZ010000340">
    <property type="protein sequence ID" value="CAG2101192.1"/>
    <property type="molecule type" value="Genomic_DNA"/>
</dbReference>
<dbReference type="PANTHER" id="PTHR14379">
    <property type="entry name" value="LIMKAIN B LKAP"/>
    <property type="match status" value="1"/>
</dbReference>
<dbReference type="GO" id="GO:0010468">
    <property type="term" value="P:regulation of gene expression"/>
    <property type="evidence" value="ECO:0007669"/>
    <property type="project" value="InterPro"/>
</dbReference>
<dbReference type="Pfam" id="PF01936">
    <property type="entry name" value="NYN"/>
    <property type="match status" value="1"/>
</dbReference>
<dbReference type="Proteomes" id="UP000759131">
    <property type="component" value="Unassembled WGS sequence"/>
</dbReference>
<evidence type="ECO:0000313" key="3">
    <source>
        <dbReference type="Proteomes" id="UP000759131"/>
    </source>
</evidence>
<dbReference type="PANTHER" id="PTHR14379:SF3">
    <property type="entry name" value="MEIOSIS REGULATOR AND MRNA STABILITY FACTOR 1"/>
    <property type="match status" value="1"/>
</dbReference>
<feature type="domain" description="NYN" evidence="1">
    <location>
        <begin position="26"/>
        <end position="173"/>
    </location>
</feature>
<dbReference type="InterPro" id="IPR009060">
    <property type="entry name" value="UBA-like_sf"/>
</dbReference>
<dbReference type="SUPFAM" id="SSF46934">
    <property type="entry name" value="UBA-like"/>
    <property type="match status" value="1"/>
</dbReference>
<accession>A0A7R9PU62</accession>
<sequence length="270" mass="30097">MKSIVLTETVLITDTMDPSLTCQSYGIFWDIENCAIPSMERAATVVQRVKQFIATKFESTVGQRPEPCVFICSCDTRTLDARHVEALNRYGVDILHVNAVRVPYKVDADCKLMECMQKFTDHHRNTNPMFLITGDIDFAPAIRAAKRRGFQVILLFGGNASEDLKHTASESHSYNSIIGTEDMESRSNNARTPSGAHSSAAVNPQLIPLQIPQQNLQLIPQQTLEPNPEIDENKVKMIEEVTGLDRHIAIEALNTYRGNITLAITALIDN</sequence>
<gene>
    <name evidence="2" type="ORF">OSB1V03_LOCUS1243</name>
</gene>
<dbReference type="InterPro" id="IPR024768">
    <property type="entry name" value="Marf1"/>
</dbReference>
<dbReference type="InterPro" id="IPR021139">
    <property type="entry name" value="NYN"/>
</dbReference>
<keyword evidence="3" id="KW-1185">Reference proteome</keyword>
<dbReference type="Gene3D" id="3.40.50.1010">
    <property type="entry name" value="5'-nuclease"/>
    <property type="match status" value="1"/>
</dbReference>